<keyword evidence="6" id="KW-0408">Iron</keyword>
<dbReference type="PANTHER" id="PTHR10266:SF3">
    <property type="entry name" value="CYTOCHROME C1, HEME PROTEIN, MITOCHONDRIAL"/>
    <property type="match status" value="1"/>
</dbReference>
<keyword evidence="4" id="KW-0479">Metal-binding</keyword>
<evidence type="ECO:0000256" key="1">
    <source>
        <dbReference type="ARBA" id="ARBA00004370"/>
    </source>
</evidence>
<evidence type="ECO:0000256" key="5">
    <source>
        <dbReference type="ARBA" id="ARBA00022989"/>
    </source>
</evidence>
<keyword evidence="2" id="KW-0349">Heme</keyword>
<dbReference type="PANTHER" id="PTHR10266">
    <property type="entry name" value="CYTOCHROME C1"/>
    <property type="match status" value="1"/>
</dbReference>
<dbReference type="InterPro" id="IPR002326">
    <property type="entry name" value="Cyt_c1"/>
</dbReference>
<evidence type="ECO:0008006" key="9">
    <source>
        <dbReference type="Google" id="ProtNLM"/>
    </source>
</evidence>
<comment type="subcellular location">
    <subcellularLocation>
        <location evidence="1">Membrane</location>
    </subcellularLocation>
</comment>
<keyword evidence="7" id="KW-0472">Membrane</keyword>
<evidence type="ECO:0000256" key="2">
    <source>
        <dbReference type="ARBA" id="ARBA00022617"/>
    </source>
</evidence>
<accession>A0A382GJS1</accession>
<sequence>MSIGAVSALLLLTSGLHAATEIELKPANNDLDDIQSLQRGARNFMNYCSGCHSAKYVRFSTIGRDLEISEKQLIENLMFNADKTFETIEATMPTNDAVRWFGTSPPDMSLIARARGVDYIYNFLKGFYLSPDSPTGVDNRVLVGTSMPHVLWELQGYQTAMFLIDGGGLPYFHH</sequence>
<evidence type="ECO:0000313" key="8">
    <source>
        <dbReference type="EMBL" id="SVB75025.1"/>
    </source>
</evidence>
<gene>
    <name evidence="8" type="ORF">METZ01_LOCUS227879</name>
</gene>
<keyword evidence="3" id="KW-0812">Transmembrane</keyword>
<dbReference type="SUPFAM" id="SSF46626">
    <property type="entry name" value="Cytochrome c"/>
    <property type="match status" value="1"/>
</dbReference>
<reference evidence="8" key="1">
    <citation type="submission" date="2018-05" db="EMBL/GenBank/DDBJ databases">
        <authorList>
            <person name="Lanie J.A."/>
            <person name="Ng W.-L."/>
            <person name="Kazmierczak K.M."/>
            <person name="Andrzejewski T.M."/>
            <person name="Davidsen T.M."/>
            <person name="Wayne K.J."/>
            <person name="Tettelin H."/>
            <person name="Glass J.I."/>
            <person name="Rusch D."/>
            <person name="Podicherti R."/>
            <person name="Tsui H.-C.T."/>
            <person name="Winkler M.E."/>
        </authorList>
    </citation>
    <scope>NUCLEOTIDE SEQUENCE</scope>
</reference>
<name>A0A382GJS1_9ZZZZ</name>
<dbReference type="Gene3D" id="1.10.760.10">
    <property type="entry name" value="Cytochrome c-like domain"/>
    <property type="match status" value="1"/>
</dbReference>
<evidence type="ECO:0000256" key="6">
    <source>
        <dbReference type="ARBA" id="ARBA00023004"/>
    </source>
</evidence>
<evidence type="ECO:0000256" key="7">
    <source>
        <dbReference type="ARBA" id="ARBA00023136"/>
    </source>
</evidence>
<dbReference type="InterPro" id="IPR036909">
    <property type="entry name" value="Cyt_c-like_dom_sf"/>
</dbReference>
<evidence type="ECO:0000256" key="3">
    <source>
        <dbReference type="ARBA" id="ARBA00022692"/>
    </source>
</evidence>
<feature type="non-terminal residue" evidence="8">
    <location>
        <position position="174"/>
    </location>
</feature>
<dbReference type="AlphaFoldDB" id="A0A382GJS1"/>
<dbReference type="GO" id="GO:0046872">
    <property type="term" value="F:metal ion binding"/>
    <property type="evidence" value="ECO:0007669"/>
    <property type="project" value="UniProtKB-KW"/>
</dbReference>
<organism evidence="8">
    <name type="scientific">marine metagenome</name>
    <dbReference type="NCBI Taxonomy" id="408172"/>
    <lineage>
        <taxon>unclassified sequences</taxon>
        <taxon>metagenomes</taxon>
        <taxon>ecological metagenomes</taxon>
    </lineage>
</organism>
<keyword evidence="5" id="KW-1133">Transmembrane helix</keyword>
<dbReference type="GO" id="GO:0016020">
    <property type="term" value="C:membrane"/>
    <property type="evidence" value="ECO:0007669"/>
    <property type="project" value="UniProtKB-SubCell"/>
</dbReference>
<dbReference type="EMBL" id="UINC01055768">
    <property type="protein sequence ID" value="SVB75025.1"/>
    <property type="molecule type" value="Genomic_DNA"/>
</dbReference>
<dbReference type="GO" id="GO:0009055">
    <property type="term" value="F:electron transfer activity"/>
    <property type="evidence" value="ECO:0007669"/>
    <property type="project" value="InterPro"/>
</dbReference>
<evidence type="ECO:0000256" key="4">
    <source>
        <dbReference type="ARBA" id="ARBA00022723"/>
    </source>
</evidence>
<dbReference type="Pfam" id="PF02167">
    <property type="entry name" value="Cytochrom_C1"/>
    <property type="match status" value="1"/>
</dbReference>
<protein>
    <recommendedName>
        <fullName evidence="9">Cytochrome c domain-containing protein</fullName>
    </recommendedName>
</protein>
<dbReference type="GO" id="GO:0020037">
    <property type="term" value="F:heme binding"/>
    <property type="evidence" value="ECO:0007669"/>
    <property type="project" value="InterPro"/>
</dbReference>
<proteinExistence type="predicted"/>